<comment type="caution">
    <text evidence="1">The sequence shown here is derived from an EMBL/GenBank/DDBJ whole genome shotgun (WGS) entry which is preliminary data.</text>
</comment>
<evidence type="ECO:0000313" key="2">
    <source>
        <dbReference type="Proteomes" id="UP000244128"/>
    </source>
</evidence>
<protein>
    <submittedName>
        <fullName evidence="1">Uncharacterized protein</fullName>
    </submittedName>
</protein>
<gene>
    <name evidence="1" type="ORF">C8R26_12623</name>
</gene>
<sequence>MIAAAPSRDPSLGLIRLIFSLRADQKQSVPNELQEHLTTVISEAKALLSNQKCVPEHANPEAIALALWMKTNEELTAAVEKITTFENIDPVLAKRILDQMRAHPDY</sequence>
<proteinExistence type="predicted"/>
<dbReference type="AlphaFoldDB" id="A0A2T5HSX6"/>
<accession>A0A2T5HSX6</accession>
<reference evidence="1 2" key="1">
    <citation type="submission" date="2018-04" db="EMBL/GenBank/DDBJ databases">
        <title>Active sludge and wastewater microbial communities from Klosterneuburg, Austria.</title>
        <authorList>
            <person name="Wagner M."/>
        </authorList>
    </citation>
    <scope>NUCLEOTIDE SEQUENCE [LARGE SCALE GENOMIC DNA]</scope>
    <source>
        <strain evidence="1 2">Nm49</strain>
    </source>
</reference>
<dbReference type="Proteomes" id="UP000244128">
    <property type="component" value="Unassembled WGS sequence"/>
</dbReference>
<evidence type="ECO:0000313" key="1">
    <source>
        <dbReference type="EMBL" id="PTQ74690.1"/>
    </source>
</evidence>
<name>A0A2T5HSX6_9PROT</name>
<organism evidence="1 2">
    <name type="scientific">Nitrosomonas oligotropha</name>
    <dbReference type="NCBI Taxonomy" id="42354"/>
    <lineage>
        <taxon>Bacteria</taxon>
        <taxon>Pseudomonadati</taxon>
        <taxon>Pseudomonadota</taxon>
        <taxon>Betaproteobacteria</taxon>
        <taxon>Nitrosomonadales</taxon>
        <taxon>Nitrosomonadaceae</taxon>
        <taxon>Nitrosomonas</taxon>
    </lineage>
</organism>
<dbReference type="EMBL" id="QAOI01000026">
    <property type="protein sequence ID" value="PTQ74690.1"/>
    <property type="molecule type" value="Genomic_DNA"/>
</dbReference>
<dbReference type="RefSeq" id="WP_107804095.1">
    <property type="nucleotide sequence ID" value="NZ_QAOI01000026.1"/>
</dbReference>